<dbReference type="PROSITE" id="PS50011">
    <property type="entry name" value="PROTEIN_KINASE_DOM"/>
    <property type="match status" value="1"/>
</dbReference>
<keyword evidence="8" id="KW-1185">Reference proteome</keyword>
<evidence type="ECO:0000259" key="6">
    <source>
        <dbReference type="PROSITE" id="PS50011"/>
    </source>
</evidence>
<feature type="compositionally biased region" description="Low complexity" evidence="5">
    <location>
        <begin position="163"/>
        <end position="180"/>
    </location>
</feature>
<feature type="region of interest" description="Disordered" evidence="5">
    <location>
        <begin position="163"/>
        <end position="188"/>
    </location>
</feature>
<dbReference type="SMART" id="SM00220">
    <property type="entry name" value="S_TKc"/>
    <property type="match status" value="1"/>
</dbReference>
<dbReference type="PANTHER" id="PTHR43671:SF103">
    <property type="entry name" value="KINASE, PUTATIVE-RELATED"/>
    <property type="match status" value="1"/>
</dbReference>
<dbReference type="RefSeq" id="XP_002673855.1">
    <property type="nucleotide sequence ID" value="XM_002673809.1"/>
</dbReference>
<protein>
    <submittedName>
        <fullName evidence="7">Protein kinase</fullName>
    </submittedName>
</protein>
<keyword evidence="2" id="KW-0547">Nucleotide-binding</keyword>
<dbReference type="Pfam" id="PF00069">
    <property type="entry name" value="Pkinase"/>
    <property type="match status" value="1"/>
</dbReference>
<dbReference type="InterPro" id="IPR011009">
    <property type="entry name" value="Kinase-like_dom_sf"/>
</dbReference>
<dbReference type="GeneID" id="8851082"/>
<dbReference type="InterPro" id="IPR000719">
    <property type="entry name" value="Prot_kinase_dom"/>
</dbReference>
<evidence type="ECO:0000256" key="5">
    <source>
        <dbReference type="SAM" id="MobiDB-lite"/>
    </source>
</evidence>
<evidence type="ECO:0000256" key="4">
    <source>
        <dbReference type="ARBA" id="ARBA00022840"/>
    </source>
</evidence>
<proteinExistence type="predicted"/>
<evidence type="ECO:0000313" key="8">
    <source>
        <dbReference type="Proteomes" id="UP000006671"/>
    </source>
</evidence>
<feature type="compositionally biased region" description="Basic residues" evidence="5">
    <location>
        <begin position="1"/>
        <end position="10"/>
    </location>
</feature>
<dbReference type="eggNOG" id="KOG0613">
    <property type="taxonomic scope" value="Eukaryota"/>
</dbReference>
<dbReference type="AlphaFoldDB" id="D2VQ31"/>
<sequence length="783" mass="87334">MSSFLKKLRGGSKEDKNTISLESSPSPNTKTATISPTTNSDPIRVLVKLQNLSNNSQECQYIRLNPSDTLSKTELFKIIQSKFQDSNLEESLCKLSYFDVKLKTEVSIFDSEGVEDFMLFSKTAAPEDKSINVKYQPNKSNSSSSDFPSMSFEMSNSIASFKSMSGGESSSPGSTGNNSNKATNNSVIRNETFSQETVEAILEKRYSEIIRLDAGAFGAVYKVVDRKNGKEKALKIMIIENVSDINNALQEAMKMTKLTHEHIVSTLDVFLPGVMSKICIEMELMSKGSLYSSVVKPKLELNENMMKEVARQVCSALDMMQKTDGTIHRDIKPHNILVRNLDPEHEIITVALGDFGLAKSLENFTQSVAIAGTMNYLAPELVEYSVSNMGSNPFSFASDMFALGVSMYQLATFDMVTSLATLVTSQDEEDFKKFISKKILERGNFSTDFIDLVYSMLRRNPKDRISAEMVVACLSLKDLDLNLDSLDLNLDGLDLNLDDLDFALDDPNATTEESKDQNALIFLEEVDKIESTGNYDEYLDFKNPLGMVLQKKHNRLIISNFLNSNLLSLDLTSRKIEVHTNLGDMPDKMCYSSIDDSFVISFMGKVSKFSSSKNGKEIWSYPIRRAKGVTCQDSDGTIFVGDAINGDILVLSKDGKLSRTITGIGITFPTDMCLSADQSHLIVCEKEKNQLLFVSKEGKIIKNVPCGVEIQFDKPYVVNVDAKNNFIFEAEYDSNYLRIYNGKTCEYVTILYVEGTVCGCLAIDSQERKVYGFYGSVLKIFNY</sequence>
<dbReference type="Proteomes" id="UP000006671">
    <property type="component" value="Unassembled WGS sequence"/>
</dbReference>
<dbReference type="VEuPathDB" id="AmoebaDB:NAEGRDRAFT_80843"/>
<dbReference type="OrthoDB" id="1405469at2759"/>
<evidence type="ECO:0000313" key="7">
    <source>
        <dbReference type="EMBL" id="EFC41111.1"/>
    </source>
</evidence>
<organism evidence="8">
    <name type="scientific">Naegleria gruberi</name>
    <name type="common">Amoeba</name>
    <dbReference type="NCBI Taxonomy" id="5762"/>
    <lineage>
        <taxon>Eukaryota</taxon>
        <taxon>Discoba</taxon>
        <taxon>Heterolobosea</taxon>
        <taxon>Tetramitia</taxon>
        <taxon>Eutetramitia</taxon>
        <taxon>Vahlkampfiidae</taxon>
        <taxon>Naegleria</taxon>
    </lineage>
</organism>
<dbReference type="STRING" id="5762.D2VQ31"/>
<dbReference type="EMBL" id="GG738888">
    <property type="protein sequence ID" value="EFC41111.1"/>
    <property type="molecule type" value="Genomic_DNA"/>
</dbReference>
<name>D2VQ31_NAEGR</name>
<accession>D2VQ31</accession>
<evidence type="ECO:0000256" key="3">
    <source>
        <dbReference type="ARBA" id="ARBA00022777"/>
    </source>
</evidence>
<feature type="compositionally biased region" description="Polar residues" evidence="5">
    <location>
        <begin position="18"/>
        <end position="37"/>
    </location>
</feature>
<dbReference type="GO" id="GO:0005524">
    <property type="term" value="F:ATP binding"/>
    <property type="evidence" value="ECO:0007669"/>
    <property type="project" value="UniProtKB-KW"/>
</dbReference>
<evidence type="ECO:0000256" key="1">
    <source>
        <dbReference type="ARBA" id="ARBA00022679"/>
    </source>
</evidence>
<dbReference type="InterPro" id="IPR011042">
    <property type="entry name" value="6-blade_b-propeller_TolB-like"/>
</dbReference>
<feature type="region of interest" description="Disordered" evidence="5">
    <location>
        <begin position="1"/>
        <end position="37"/>
    </location>
</feature>
<dbReference type="SUPFAM" id="SSF63825">
    <property type="entry name" value="YWTD domain"/>
    <property type="match status" value="1"/>
</dbReference>
<dbReference type="GO" id="GO:0004674">
    <property type="term" value="F:protein serine/threonine kinase activity"/>
    <property type="evidence" value="ECO:0007669"/>
    <property type="project" value="TreeGrafter"/>
</dbReference>
<keyword evidence="1" id="KW-0808">Transferase</keyword>
<dbReference type="InterPro" id="IPR050660">
    <property type="entry name" value="NEK_Ser/Thr_kinase"/>
</dbReference>
<gene>
    <name evidence="7" type="ORF">NAEGRDRAFT_80843</name>
</gene>
<dbReference type="InParanoid" id="D2VQ31"/>
<dbReference type="KEGG" id="ngr:NAEGRDRAFT_80843"/>
<dbReference type="SUPFAM" id="SSF56112">
    <property type="entry name" value="Protein kinase-like (PK-like)"/>
    <property type="match status" value="1"/>
</dbReference>
<dbReference type="Gene3D" id="1.10.510.10">
    <property type="entry name" value="Transferase(Phosphotransferase) domain 1"/>
    <property type="match status" value="1"/>
</dbReference>
<keyword evidence="3 7" id="KW-0418">Kinase</keyword>
<dbReference type="PANTHER" id="PTHR43671">
    <property type="entry name" value="SERINE/THREONINE-PROTEIN KINASE NEK"/>
    <property type="match status" value="1"/>
</dbReference>
<feature type="domain" description="Protein kinase" evidence="6">
    <location>
        <begin position="206"/>
        <end position="476"/>
    </location>
</feature>
<dbReference type="CDD" id="cd14014">
    <property type="entry name" value="STKc_PknB_like"/>
    <property type="match status" value="1"/>
</dbReference>
<reference evidence="7 8" key="1">
    <citation type="journal article" date="2010" name="Cell">
        <title>The genome of Naegleria gruberi illuminates early eukaryotic versatility.</title>
        <authorList>
            <person name="Fritz-Laylin L.K."/>
            <person name="Prochnik S.E."/>
            <person name="Ginger M.L."/>
            <person name="Dacks J.B."/>
            <person name="Carpenter M.L."/>
            <person name="Field M.C."/>
            <person name="Kuo A."/>
            <person name="Paredez A."/>
            <person name="Chapman J."/>
            <person name="Pham J."/>
            <person name="Shu S."/>
            <person name="Neupane R."/>
            <person name="Cipriano M."/>
            <person name="Mancuso J."/>
            <person name="Tu H."/>
            <person name="Salamov A."/>
            <person name="Lindquist E."/>
            <person name="Shapiro H."/>
            <person name="Lucas S."/>
            <person name="Grigoriev I.V."/>
            <person name="Cande W.Z."/>
            <person name="Fulton C."/>
            <person name="Rokhsar D.S."/>
            <person name="Dawson S.C."/>
        </authorList>
    </citation>
    <scope>NUCLEOTIDE SEQUENCE [LARGE SCALE GENOMIC DNA]</scope>
    <source>
        <strain evidence="7 8">NEG-M</strain>
    </source>
</reference>
<keyword evidence="4" id="KW-0067">ATP-binding</keyword>
<dbReference type="Gene3D" id="2.120.10.30">
    <property type="entry name" value="TolB, C-terminal domain"/>
    <property type="match status" value="1"/>
</dbReference>
<evidence type="ECO:0000256" key="2">
    <source>
        <dbReference type="ARBA" id="ARBA00022741"/>
    </source>
</evidence>